<evidence type="ECO:0000256" key="6">
    <source>
        <dbReference type="SAM" id="Phobius"/>
    </source>
</evidence>
<feature type="transmembrane region" description="Helical" evidence="6">
    <location>
        <begin position="309"/>
        <end position="329"/>
    </location>
</feature>
<sequence>MQDSIYTLVPPLVAILVAIWRKNAIEALAVGLLLTGLMQMNFAPIEGVVASGSVLLSVFQGVSNQRIIIFSLLIGALLMLIKHSGGVNAFISSLNERNLVKNQRQASLLPSLIGTSIFTDSNLSMFTAGIASQNLFDKFGLSRARLAFLIDSTCSPVSILFLINGWGAYVLGLLDGYQLTDTVGILIETIAYNFYPIIVLIMVYYTAVTNKVYGPLKYASSKIVETSEQQVISNGKARYMLVPMVLIVLVTLLLLYITGEGDLRRGSGSFAVMWAVIFSFLILCVMLLLDKVFNIKQIVQHSVTGIKNLLPAVIVLVLSFAFGDAVKAFGTGTYVSGIMSVEVAQIGLAPLLFITAGIMAFATGTSWGTFAILIPIAVPLSIETGLPPAFLVAAVLGGGVFGDHSSPISDSTIVASIASGCEHLEHVKTQLPYTLVAGLITICLYIVTAVILF</sequence>
<keyword evidence="4 6" id="KW-1133">Transmembrane helix</keyword>
<feature type="transmembrane region" description="Helical" evidence="6">
    <location>
        <begin position="146"/>
        <end position="169"/>
    </location>
</feature>
<dbReference type="Pfam" id="PF03553">
    <property type="entry name" value="Na_H_antiporter"/>
    <property type="match status" value="1"/>
</dbReference>
<feature type="transmembrane region" description="Helical" evidence="6">
    <location>
        <begin position="239"/>
        <end position="258"/>
    </location>
</feature>
<comment type="subcellular location">
    <subcellularLocation>
        <location evidence="1">Cell membrane</location>
        <topology evidence="1">Multi-pass membrane protein</topology>
    </subcellularLocation>
</comment>
<gene>
    <name evidence="8" type="ORF">PTD2_10644</name>
</gene>
<dbReference type="EMBL" id="AAOH01000002">
    <property type="protein sequence ID" value="EAR29267.1"/>
    <property type="molecule type" value="Genomic_DNA"/>
</dbReference>
<reference evidence="8 9" key="1">
    <citation type="submission" date="2006-02" db="EMBL/GenBank/DDBJ databases">
        <authorList>
            <person name="Moran M.A."/>
            <person name="Kjelleberg S."/>
            <person name="Egan S."/>
            <person name="Saunders N."/>
            <person name="Thomas T."/>
            <person name="Ferriera S."/>
            <person name="Johnson J."/>
            <person name="Kravitz S."/>
            <person name="Halpern A."/>
            <person name="Remington K."/>
            <person name="Beeson K."/>
            <person name="Tran B."/>
            <person name="Rogers Y.-H."/>
            <person name="Friedman R."/>
            <person name="Venter J.C."/>
        </authorList>
    </citation>
    <scope>NUCLEOTIDE SEQUENCE [LARGE SCALE GENOMIC DNA]</scope>
    <source>
        <strain evidence="8 9">D2</strain>
    </source>
</reference>
<evidence type="ECO:0000256" key="2">
    <source>
        <dbReference type="ARBA" id="ARBA00022475"/>
    </source>
</evidence>
<evidence type="ECO:0000256" key="5">
    <source>
        <dbReference type="ARBA" id="ARBA00023136"/>
    </source>
</evidence>
<feature type="transmembrane region" description="Helical" evidence="6">
    <location>
        <begin position="68"/>
        <end position="91"/>
    </location>
</feature>
<dbReference type="GO" id="GO:0005886">
    <property type="term" value="C:plasma membrane"/>
    <property type="evidence" value="ECO:0007669"/>
    <property type="project" value="UniProtKB-SubCell"/>
</dbReference>
<dbReference type="PANTHER" id="PTHR43478">
    <property type="entry name" value="NA+/H+ ANTIPORTER-RELATED"/>
    <property type="match status" value="1"/>
</dbReference>
<feature type="transmembrane region" description="Helical" evidence="6">
    <location>
        <begin position="433"/>
        <end position="452"/>
    </location>
</feature>
<evidence type="ECO:0000256" key="4">
    <source>
        <dbReference type="ARBA" id="ARBA00022989"/>
    </source>
</evidence>
<dbReference type="HOGENOM" id="CLU_018751_2_0_6"/>
<keyword evidence="3 6" id="KW-0812">Transmembrane</keyword>
<keyword evidence="9" id="KW-1185">Reference proteome</keyword>
<dbReference type="AlphaFoldDB" id="A4C5L3"/>
<dbReference type="STRING" id="87626.PTD2_10644"/>
<evidence type="ECO:0000313" key="8">
    <source>
        <dbReference type="EMBL" id="EAR29267.1"/>
    </source>
</evidence>
<evidence type="ECO:0000256" key="1">
    <source>
        <dbReference type="ARBA" id="ARBA00004651"/>
    </source>
</evidence>
<dbReference type="RefSeq" id="WP_009837142.1">
    <property type="nucleotide sequence ID" value="NZ_AAOH01000002.1"/>
</dbReference>
<protein>
    <submittedName>
        <fullName evidence="8">Na+/H+ antiporter NhaC</fullName>
    </submittedName>
</protein>
<dbReference type="InterPro" id="IPR018461">
    <property type="entry name" value="Na/H_Antiport_NhaC-like_C"/>
</dbReference>
<accession>A4C5L3</accession>
<keyword evidence="2" id="KW-1003">Cell membrane</keyword>
<organism evidence="8 9">
    <name type="scientific">Pseudoalteromonas tunicata D2</name>
    <dbReference type="NCBI Taxonomy" id="87626"/>
    <lineage>
        <taxon>Bacteria</taxon>
        <taxon>Pseudomonadati</taxon>
        <taxon>Pseudomonadota</taxon>
        <taxon>Gammaproteobacteria</taxon>
        <taxon>Alteromonadales</taxon>
        <taxon>Pseudoalteromonadaceae</taxon>
        <taxon>Pseudoalteromonas</taxon>
    </lineage>
</organism>
<feature type="transmembrane region" description="Helical" evidence="6">
    <location>
        <begin position="349"/>
        <end position="373"/>
    </location>
</feature>
<name>A4C5L3_9GAMM</name>
<feature type="transmembrane region" description="Helical" evidence="6">
    <location>
        <begin position="189"/>
        <end position="208"/>
    </location>
</feature>
<comment type="caution">
    <text evidence="8">The sequence shown here is derived from an EMBL/GenBank/DDBJ whole genome shotgun (WGS) entry which is preliminary data.</text>
</comment>
<dbReference type="Proteomes" id="UP000006201">
    <property type="component" value="Unassembled WGS sequence"/>
</dbReference>
<proteinExistence type="predicted"/>
<dbReference type="PANTHER" id="PTHR43478:SF1">
    <property type="entry name" value="NA+_H+ ANTIPORTER NHAC-LIKE C-TERMINAL DOMAIN-CONTAINING PROTEIN"/>
    <property type="match status" value="1"/>
</dbReference>
<dbReference type="OrthoDB" id="9762978at2"/>
<dbReference type="eggNOG" id="COG1757">
    <property type="taxonomic scope" value="Bacteria"/>
</dbReference>
<evidence type="ECO:0000313" key="9">
    <source>
        <dbReference type="Proteomes" id="UP000006201"/>
    </source>
</evidence>
<evidence type="ECO:0000256" key="3">
    <source>
        <dbReference type="ARBA" id="ARBA00022692"/>
    </source>
</evidence>
<evidence type="ECO:0000259" key="7">
    <source>
        <dbReference type="Pfam" id="PF03553"/>
    </source>
</evidence>
<feature type="transmembrane region" description="Helical" evidence="6">
    <location>
        <begin position="270"/>
        <end position="289"/>
    </location>
</feature>
<feature type="domain" description="Na+/H+ antiporter NhaC-like C-terminal" evidence="7">
    <location>
        <begin position="167"/>
        <end position="449"/>
    </location>
</feature>
<keyword evidence="5 6" id="KW-0472">Membrane</keyword>